<evidence type="ECO:0000259" key="2">
    <source>
        <dbReference type="Pfam" id="PF07978"/>
    </source>
</evidence>
<dbReference type="Pfam" id="PF07978">
    <property type="entry name" value="NIPSNAP"/>
    <property type="match status" value="1"/>
</dbReference>
<dbReference type="PANTHER" id="PTHR21017:SF17">
    <property type="entry name" value="PROTEIN NIPSNAP"/>
    <property type="match status" value="1"/>
</dbReference>
<dbReference type="AlphaFoldDB" id="A0A5E7WMF5"/>
<protein>
    <recommendedName>
        <fullName evidence="2">NIPSNAP domain-containing protein</fullName>
    </recommendedName>
</protein>
<evidence type="ECO:0000313" key="3">
    <source>
        <dbReference type="EMBL" id="VVQ35475.1"/>
    </source>
</evidence>
<dbReference type="SUPFAM" id="SSF54909">
    <property type="entry name" value="Dimeric alpha+beta barrel"/>
    <property type="match status" value="1"/>
</dbReference>
<organism evidence="3 4">
    <name type="scientific">Pseudomonas fluorescens</name>
    <dbReference type="NCBI Taxonomy" id="294"/>
    <lineage>
        <taxon>Bacteria</taxon>
        <taxon>Pseudomonadati</taxon>
        <taxon>Pseudomonadota</taxon>
        <taxon>Gammaproteobacteria</taxon>
        <taxon>Pseudomonadales</taxon>
        <taxon>Pseudomonadaceae</taxon>
        <taxon>Pseudomonas</taxon>
    </lineage>
</organism>
<dbReference type="InterPro" id="IPR012577">
    <property type="entry name" value="NIPSNAP"/>
</dbReference>
<evidence type="ECO:0000256" key="1">
    <source>
        <dbReference type="ARBA" id="ARBA00005291"/>
    </source>
</evidence>
<name>A0A5E7WMF5_PSEFL</name>
<comment type="similarity">
    <text evidence="1">Belongs to the NipSnap family.</text>
</comment>
<sequence>MIVEQRTYTLHPGNIPSFMALYQNEGLPIQRQYLKRMLGYYMSEIGELNQLIHLWGYNSFEERLEVRQLMRDDPAFQVYWQKVQPLIQHQKTCILLPAPVFRQRLDTFVEVIDASQS</sequence>
<dbReference type="PANTHER" id="PTHR21017">
    <property type="entry name" value="NIPSNAP-RELATED"/>
    <property type="match status" value="1"/>
</dbReference>
<dbReference type="EMBL" id="CABVJH010000008">
    <property type="protein sequence ID" value="VVQ35475.1"/>
    <property type="molecule type" value="Genomic_DNA"/>
</dbReference>
<dbReference type="InterPro" id="IPR011008">
    <property type="entry name" value="Dimeric_a/b-barrel"/>
</dbReference>
<dbReference type="Gene3D" id="3.30.70.100">
    <property type="match status" value="1"/>
</dbReference>
<accession>A0A5E7WMF5</accession>
<evidence type="ECO:0000313" key="4">
    <source>
        <dbReference type="Proteomes" id="UP000325645"/>
    </source>
</evidence>
<proteinExistence type="inferred from homology"/>
<dbReference type="Proteomes" id="UP000325645">
    <property type="component" value="Unassembled WGS sequence"/>
</dbReference>
<dbReference type="InterPro" id="IPR051557">
    <property type="entry name" value="NipSnap_domain"/>
</dbReference>
<reference evidence="3 4" key="1">
    <citation type="submission" date="2019-09" db="EMBL/GenBank/DDBJ databases">
        <authorList>
            <person name="Chandra G."/>
            <person name="Truman W A."/>
        </authorList>
    </citation>
    <scope>NUCLEOTIDE SEQUENCE [LARGE SCALE GENOMIC DNA]</scope>
    <source>
        <strain evidence="3">PS943</strain>
    </source>
</reference>
<gene>
    <name evidence="3" type="ORF">PS943_04364</name>
</gene>
<feature type="domain" description="NIPSNAP" evidence="2">
    <location>
        <begin position="4"/>
        <end position="99"/>
    </location>
</feature>
<dbReference type="RefSeq" id="WP_150658054.1">
    <property type="nucleotide sequence ID" value="NZ_CABVJH010000008.1"/>
</dbReference>